<feature type="compositionally biased region" description="Basic residues" evidence="1">
    <location>
        <begin position="102"/>
        <end position="111"/>
    </location>
</feature>
<dbReference type="AlphaFoldDB" id="A0A2D0MXM0"/>
<gene>
    <name evidence="2" type="ORF">CRP01_41040</name>
</gene>
<evidence type="ECO:0000256" key="1">
    <source>
        <dbReference type="SAM" id="MobiDB-lite"/>
    </source>
</evidence>
<dbReference type="Proteomes" id="UP000223913">
    <property type="component" value="Unassembled WGS sequence"/>
</dbReference>
<evidence type="ECO:0000313" key="3">
    <source>
        <dbReference type="Proteomes" id="UP000223913"/>
    </source>
</evidence>
<feature type="region of interest" description="Disordered" evidence="1">
    <location>
        <begin position="82"/>
        <end position="111"/>
    </location>
</feature>
<evidence type="ECO:0000313" key="2">
    <source>
        <dbReference type="EMBL" id="PHN00649.1"/>
    </source>
</evidence>
<keyword evidence="3" id="KW-1185">Reference proteome</keyword>
<reference evidence="2 3" key="1">
    <citation type="submission" date="2017-10" db="EMBL/GenBank/DDBJ databases">
        <title>The draft genome sequence of Lewinella nigricans NBRC 102662.</title>
        <authorList>
            <person name="Wang K."/>
        </authorList>
    </citation>
    <scope>NUCLEOTIDE SEQUENCE [LARGE SCALE GENOMIC DNA]</scope>
    <source>
        <strain evidence="2 3">NBRC 102662</strain>
    </source>
</reference>
<comment type="caution">
    <text evidence="2">The sequence shown here is derived from an EMBL/GenBank/DDBJ whole genome shotgun (WGS) entry which is preliminary data.</text>
</comment>
<dbReference type="RefSeq" id="WP_099155922.1">
    <property type="nucleotide sequence ID" value="NZ_PDUD01000085.1"/>
</dbReference>
<proteinExistence type="predicted"/>
<organism evidence="2 3">
    <name type="scientific">Flavilitoribacter nigricans (strain ATCC 23147 / DSM 23189 / NBRC 102662 / NCIMB 1420 / SS-2)</name>
    <name type="common">Lewinella nigricans</name>
    <dbReference type="NCBI Taxonomy" id="1122177"/>
    <lineage>
        <taxon>Bacteria</taxon>
        <taxon>Pseudomonadati</taxon>
        <taxon>Bacteroidota</taxon>
        <taxon>Saprospiria</taxon>
        <taxon>Saprospirales</taxon>
        <taxon>Lewinellaceae</taxon>
        <taxon>Flavilitoribacter</taxon>
    </lineage>
</organism>
<name>A0A2D0MXM0_FLAN2</name>
<dbReference type="EMBL" id="PDUD01000085">
    <property type="protein sequence ID" value="PHN00649.1"/>
    <property type="molecule type" value="Genomic_DNA"/>
</dbReference>
<protein>
    <submittedName>
        <fullName evidence="2">Uncharacterized protein</fullName>
    </submittedName>
</protein>
<sequence>MKKGQALVDLWQLMKQTRGAVNRAAKISGVSPNWIRTIVRDQLYENEGIVSACVQAVKEIKAEMVEKVEEKQDYYSRMEELITKELNDEPTAPSARSEPKNSARRHPAATG</sequence>
<accession>A0A2D0MXM0</accession>